<dbReference type="Pfam" id="PF00743">
    <property type="entry name" value="FMO-like"/>
    <property type="match status" value="1"/>
</dbReference>
<evidence type="ECO:0000256" key="1">
    <source>
        <dbReference type="ARBA" id="ARBA00001974"/>
    </source>
</evidence>
<dbReference type="InterPro" id="IPR051209">
    <property type="entry name" value="FAD-bind_Monooxygenase_sf"/>
</dbReference>
<gene>
    <name evidence="6" type="ORF">EURHEDRAFT_504358</name>
</gene>
<dbReference type="SUPFAM" id="SSF51905">
    <property type="entry name" value="FAD/NAD(P)-binding domain"/>
    <property type="match status" value="2"/>
</dbReference>
<evidence type="ECO:0000256" key="4">
    <source>
        <dbReference type="ARBA" id="ARBA00022827"/>
    </source>
</evidence>
<organism evidence="6 7">
    <name type="scientific">Aspergillus ruber (strain CBS 135680)</name>
    <dbReference type="NCBI Taxonomy" id="1388766"/>
    <lineage>
        <taxon>Eukaryota</taxon>
        <taxon>Fungi</taxon>
        <taxon>Dikarya</taxon>
        <taxon>Ascomycota</taxon>
        <taxon>Pezizomycotina</taxon>
        <taxon>Eurotiomycetes</taxon>
        <taxon>Eurotiomycetidae</taxon>
        <taxon>Eurotiales</taxon>
        <taxon>Aspergillaceae</taxon>
        <taxon>Aspergillus</taxon>
        <taxon>Aspergillus subgen. Aspergillus</taxon>
    </lineage>
</organism>
<evidence type="ECO:0000256" key="2">
    <source>
        <dbReference type="ARBA" id="ARBA00010139"/>
    </source>
</evidence>
<dbReference type="Proteomes" id="UP000019804">
    <property type="component" value="Unassembled WGS sequence"/>
</dbReference>
<proteinExistence type="inferred from homology"/>
<reference evidence="7" key="1">
    <citation type="journal article" date="2014" name="Nat. Commun.">
        <title>Genomic adaptations of the halophilic Dead Sea filamentous fungus Eurotium rubrum.</title>
        <authorList>
            <person name="Kis-Papo T."/>
            <person name="Weig A.R."/>
            <person name="Riley R."/>
            <person name="Persoh D."/>
            <person name="Salamov A."/>
            <person name="Sun H."/>
            <person name="Lipzen A."/>
            <person name="Wasser S.P."/>
            <person name="Rambold G."/>
            <person name="Grigoriev I.V."/>
            <person name="Nevo E."/>
        </authorList>
    </citation>
    <scope>NUCLEOTIDE SEQUENCE [LARGE SCALE GENOMIC DNA]</scope>
    <source>
        <strain evidence="7">CBS 135680</strain>
    </source>
</reference>
<evidence type="ECO:0000313" key="7">
    <source>
        <dbReference type="Proteomes" id="UP000019804"/>
    </source>
</evidence>
<dbReference type="OrthoDB" id="74360at2759"/>
<dbReference type="GO" id="GO:0050660">
    <property type="term" value="F:flavin adenine dinucleotide binding"/>
    <property type="evidence" value="ECO:0007669"/>
    <property type="project" value="InterPro"/>
</dbReference>
<keyword evidence="3" id="KW-0285">Flavoprotein</keyword>
<evidence type="ECO:0000256" key="5">
    <source>
        <dbReference type="ARBA" id="ARBA00023002"/>
    </source>
</evidence>
<name>A0A017SAB8_ASPRC</name>
<dbReference type="PANTHER" id="PTHR42877:SF10">
    <property type="entry name" value="L-ORNITHINE N(5)-OXYGENASE"/>
    <property type="match status" value="1"/>
</dbReference>
<keyword evidence="5" id="KW-0560">Oxidoreductase</keyword>
<dbReference type="GeneID" id="63700933"/>
<evidence type="ECO:0000256" key="3">
    <source>
        <dbReference type="ARBA" id="ARBA00022630"/>
    </source>
</evidence>
<comment type="similarity">
    <text evidence="2">Belongs to the FAD-binding monooxygenase family.</text>
</comment>
<dbReference type="EMBL" id="KK088431">
    <property type="protein sequence ID" value="EYE93554.1"/>
    <property type="molecule type" value="Genomic_DNA"/>
</dbReference>
<dbReference type="STRING" id="1388766.A0A017SAB8"/>
<dbReference type="GO" id="GO:0050661">
    <property type="term" value="F:NADP binding"/>
    <property type="evidence" value="ECO:0007669"/>
    <property type="project" value="InterPro"/>
</dbReference>
<dbReference type="InterPro" id="IPR020946">
    <property type="entry name" value="Flavin_mOase-like"/>
</dbReference>
<dbReference type="PANTHER" id="PTHR42877">
    <property type="entry name" value="L-ORNITHINE N(5)-MONOOXYGENASE-RELATED"/>
    <property type="match status" value="1"/>
</dbReference>
<keyword evidence="4" id="KW-0274">FAD</keyword>
<sequence>MPSLAKIHKRHAYGKDAHTYIPIVIIGAGESGIAMGCRLKEALGFDQFRLFDRQAGIGGSWWINRYPGVACDIPALLYSFSFSPKQDWSTLHPTGPELAQYFADVCEKYGIVDKIQLNTEVDEIKWLEDVEEWEVTLTYLVPGTGDLAKNERDAMVARNGSHSVYVQTEKVRAKVVVSGAGGLVEPKQWPQGIPGIESFEGQVIHTAKWDSNIDFQGKNVVVIGSGCSAAQVVPGLAKYQPKSVTQVMRSPPWIQPDLFPEKGLELWEKWTPLLFNYIPGLSQSLRNVMFLMFEADFLGWFKNSRYAEWKRRSTEQKWLAYMRSATPKKYHEILTPNYDLGCKRRVVRGEWYKSLNNPNYELTTMRLTSVQSRNVTLGPGKHYPPDSAGTDEVRQVPADVIILGNGFETNNWLHPLRVVGREGKSLNEVWDERGGAQAYLGLAMDHFPNFFFIFGPNTATGHNSVIFASENAVNYSLKFIKPILDGDVSSYEVTEKAERAWADKVQKGLQGTVFQGGNCTSWYKTEGGWNSSTYPFTQIDYYLRCTFPVWRHWTAKYTPRGRWVHRIRSAFKHLTLIAAISGVVWFGLHPRDFRRWAGLIPDVQASIVSAVRDGLVRASMMLA</sequence>
<comment type="cofactor">
    <cofactor evidence="1">
        <name>FAD</name>
        <dbReference type="ChEBI" id="CHEBI:57692"/>
    </cofactor>
</comment>
<dbReference type="AlphaFoldDB" id="A0A017SAB8"/>
<dbReference type="RefSeq" id="XP_040637242.1">
    <property type="nucleotide sequence ID" value="XM_040785809.1"/>
</dbReference>
<dbReference type="InterPro" id="IPR036188">
    <property type="entry name" value="FAD/NAD-bd_sf"/>
</dbReference>
<dbReference type="Gene3D" id="3.50.50.60">
    <property type="entry name" value="FAD/NAD(P)-binding domain"/>
    <property type="match status" value="2"/>
</dbReference>
<keyword evidence="6" id="KW-0503">Monooxygenase</keyword>
<evidence type="ECO:0000313" key="6">
    <source>
        <dbReference type="EMBL" id="EYE93554.1"/>
    </source>
</evidence>
<accession>A0A017SAB8</accession>
<dbReference type="HOGENOM" id="CLU_006937_7_0_1"/>
<protein>
    <submittedName>
        <fullName evidence="6">Putative flavin-binding monooxygenase</fullName>
    </submittedName>
</protein>
<dbReference type="GO" id="GO:0004499">
    <property type="term" value="F:N,N-dimethylaniline monooxygenase activity"/>
    <property type="evidence" value="ECO:0007669"/>
    <property type="project" value="InterPro"/>
</dbReference>
<keyword evidence="7" id="KW-1185">Reference proteome</keyword>